<comment type="caution">
    <text evidence="2">The sequence shown here is derived from an EMBL/GenBank/DDBJ whole genome shotgun (WGS) entry which is preliminary data.</text>
</comment>
<dbReference type="Proteomes" id="UP000620670">
    <property type="component" value="Unassembled WGS sequence"/>
</dbReference>
<dbReference type="SUPFAM" id="SSF69255">
    <property type="entry name" value="gp5 N-terminal domain-like"/>
    <property type="match status" value="1"/>
</dbReference>
<dbReference type="EMBL" id="JAELXT010000021">
    <property type="protein sequence ID" value="MBJ6127193.1"/>
    <property type="molecule type" value="Genomic_DNA"/>
</dbReference>
<evidence type="ECO:0000313" key="2">
    <source>
        <dbReference type="EMBL" id="MBJ6127193.1"/>
    </source>
</evidence>
<sequence length="212" mass="22805">MNFLSPHAPETMLEAGGAAKGVAVALVCDNKDPEGLGRVKVSYPWHTQENQSYWARIAAPMAGKDRGVYFLPEIDDEVLVVFDRGDVRFPYVIGALWNGKDTPPETNGDGKNNLRVIHSRKGHRLTFDDGARGMVRLELDDGKKLEIDDDGIKLEDGGGNSLTIESDGGTLSIKAAAKLTISAPNVEISATAQMKIDGGGFLVLRAGMININ</sequence>
<evidence type="ECO:0000313" key="3">
    <source>
        <dbReference type="Proteomes" id="UP000620670"/>
    </source>
</evidence>
<keyword evidence="3" id="KW-1185">Reference proteome</keyword>
<dbReference type="SUPFAM" id="SSF69349">
    <property type="entry name" value="Phage fibre proteins"/>
    <property type="match status" value="1"/>
</dbReference>
<protein>
    <recommendedName>
        <fullName evidence="1">Gp5/Type VI secretion system Vgr protein OB-fold domain-containing protein</fullName>
    </recommendedName>
</protein>
<reference evidence="3" key="1">
    <citation type="submission" date="2020-12" db="EMBL/GenBank/DDBJ databases">
        <title>Hymenobacter sp.</title>
        <authorList>
            <person name="Kim M.K."/>
        </authorList>
    </citation>
    <scope>NUCLEOTIDE SEQUENCE [LARGE SCALE GENOMIC DNA]</scope>
    <source>
        <strain evidence="3">BT325</strain>
    </source>
</reference>
<dbReference type="Pfam" id="PF04717">
    <property type="entry name" value="Phage_base_V"/>
    <property type="match status" value="1"/>
</dbReference>
<gene>
    <name evidence="2" type="ORF">JAO75_17460</name>
</gene>
<dbReference type="Gene3D" id="2.40.50.230">
    <property type="entry name" value="Gp5 N-terminal domain"/>
    <property type="match status" value="1"/>
</dbReference>
<organism evidence="2 3">
    <name type="scientific">Microvirga splendida</name>
    <dbReference type="NCBI Taxonomy" id="2795727"/>
    <lineage>
        <taxon>Bacteria</taxon>
        <taxon>Pseudomonadati</taxon>
        <taxon>Pseudomonadota</taxon>
        <taxon>Alphaproteobacteria</taxon>
        <taxon>Hyphomicrobiales</taxon>
        <taxon>Methylobacteriaceae</taxon>
        <taxon>Microvirga</taxon>
    </lineage>
</organism>
<feature type="domain" description="Gp5/Type VI secretion system Vgr protein OB-fold" evidence="1">
    <location>
        <begin position="25"/>
        <end position="97"/>
    </location>
</feature>
<evidence type="ECO:0000259" key="1">
    <source>
        <dbReference type="Pfam" id="PF04717"/>
    </source>
</evidence>
<dbReference type="InterPro" id="IPR006531">
    <property type="entry name" value="Gp5/Vgr_OB"/>
</dbReference>
<proteinExistence type="predicted"/>
<accession>A0ABS0Y4H6</accession>
<dbReference type="RefSeq" id="WP_199050421.1">
    <property type="nucleotide sequence ID" value="NZ_JAELXT010000021.1"/>
</dbReference>
<name>A0ABS0Y4H6_9HYPH</name>
<dbReference type="InterPro" id="IPR037026">
    <property type="entry name" value="Vgr_OB-fold_dom_sf"/>
</dbReference>